<sequence>MYPDVPVHARRQCVAPITLMDKPPLVATLGQDSYETYSFYRVFGNKFQATVGGVDAKRQ</sequence>
<protein>
    <submittedName>
        <fullName evidence="1">Uncharacterized protein</fullName>
    </submittedName>
</protein>
<accession>A0A4Z2G821</accession>
<dbReference type="EMBL" id="SRLO01000643">
    <property type="protein sequence ID" value="TNN49716.1"/>
    <property type="molecule type" value="Genomic_DNA"/>
</dbReference>
<dbReference type="AlphaFoldDB" id="A0A4Z2G821"/>
<comment type="caution">
    <text evidence="1">The sequence shown here is derived from an EMBL/GenBank/DDBJ whole genome shotgun (WGS) entry which is preliminary data.</text>
</comment>
<gene>
    <name evidence="1" type="ORF">EYF80_040065</name>
</gene>
<evidence type="ECO:0000313" key="1">
    <source>
        <dbReference type="EMBL" id="TNN49716.1"/>
    </source>
</evidence>
<organism evidence="1 2">
    <name type="scientific">Liparis tanakae</name>
    <name type="common">Tanaka's snailfish</name>
    <dbReference type="NCBI Taxonomy" id="230148"/>
    <lineage>
        <taxon>Eukaryota</taxon>
        <taxon>Metazoa</taxon>
        <taxon>Chordata</taxon>
        <taxon>Craniata</taxon>
        <taxon>Vertebrata</taxon>
        <taxon>Euteleostomi</taxon>
        <taxon>Actinopterygii</taxon>
        <taxon>Neopterygii</taxon>
        <taxon>Teleostei</taxon>
        <taxon>Neoteleostei</taxon>
        <taxon>Acanthomorphata</taxon>
        <taxon>Eupercaria</taxon>
        <taxon>Perciformes</taxon>
        <taxon>Cottioidei</taxon>
        <taxon>Cottales</taxon>
        <taxon>Liparidae</taxon>
        <taxon>Liparis</taxon>
    </lineage>
</organism>
<proteinExistence type="predicted"/>
<evidence type="ECO:0000313" key="2">
    <source>
        <dbReference type="Proteomes" id="UP000314294"/>
    </source>
</evidence>
<reference evidence="1 2" key="1">
    <citation type="submission" date="2019-03" db="EMBL/GenBank/DDBJ databases">
        <title>First draft genome of Liparis tanakae, snailfish: a comprehensive survey of snailfish specific genes.</title>
        <authorList>
            <person name="Kim W."/>
            <person name="Song I."/>
            <person name="Jeong J.-H."/>
            <person name="Kim D."/>
            <person name="Kim S."/>
            <person name="Ryu S."/>
            <person name="Song J.Y."/>
            <person name="Lee S.K."/>
        </authorList>
    </citation>
    <scope>NUCLEOTIDE SEQUENCE [LARGE SCALE GENOMIC DNA]</scope>
    <source>
        <tissue evidence="1">Muscle</tissue>
    </source>
</reference>
<keyword evidence="2" id="KW-1185">Reference proteome</keyword>
<dbReference type="Proteomes" id="UP000314294">
    <property type="component" value="Unassembled WGS sequence"/>
</dbReference>
<name>A0A4Z2G821_9TELE</name>